<dbReference type="Proteomes" id="UP000236740">
    <property type="component" value="Unassembled WGS sequence"/>
</dbReference>
<keyword evidence="5" id="KW-1185">Reference proteome</keyword>
<feature type="domain" description="DUF58" evidence="2">
    <location>
        <begin position="201"/>
        <end position="291"/>
    </location>
</feature>
<evidence type="ECO:0000256" key="1">
    <source>
        <dbReference type="SAM" id="MobiDB-lite"/>
    </source>
</evidence>
<dbReference type="RefSeq" id="WP_103990162.1">
    <property type="nucleotide sequence ID" value="NZ_CP031311.1"/>
</dbReference>
<dbReference type="EMBL" id="FNVN01000001">
    <property type="protein sequence ID" value="SEF65951.1"/>
    <property type="molecule type" value="Genomic_DNA"/>
</dbReference>
<protein>
    <submittedName>
        <fullName evidence="3">DUF58 domain-containing protein</fullName>
    </submittedName>
</protein>
<feature type="region of interest" description="Disordered" evidence="1">
    <location>
        <begin position="316"/>
        <end position="343"/>
    </location>
</feature>
<dbReference type="PANTHER" id="PTHR33608:SF6">
    <property type="entry name" value="BLL2464 PROTEIN"/>
    <property type="match status" value="1"/>
</dbReference>
<dbReference type="GeneID" id="39857599"/>
<evidence type="ECO:0000313" key="5">
    <source>
        <dbReference type="Proteomes" id="UP000236740"/>
    </source>
</evidence>
<organism evidence="4 5">
    <name type="scientific">Halobellus limi</name>
    <dbReference type="NCBI Taxonomy" id="699433"/>
    <lineage>
        <taxon>Archaea</taxon>
        <taxon>Methanobacteriati</taxon>
        <taxon>Methanobacteriota</taxon>
        <taxon>Stenosarchaea group</taxon>
        <taxon>Halobacteria</taxon>
        <taxon>Halobacteriales</taxon>
        <taxon>Haloferacaceae</taxon>
        <taxon>Halobellus</taxon>
    </lineage>
</organism>
<dbReference type="Proteomes" id="UP000296733">
    <property type="component" value="Chromosome"/>
</dbReference>
<dbReference type="PANTHER" id="PTHR33608">
    <property type="entry name" value="BLL2464 PROTEIN"/>
    <property type="match status" value="1"/>
</dbReference>
<evidence type="ECO:0000313" key="4">
    <source>
        <dbReference type="EMBL" id="SEF65951.1"/>
    </source>
</evidence>
<proteinExistence type="predicted"/>
<reference evidence="4 5" key="1">
    <citation type="submission" date="2016-10" db="EMBL/GenBank/DDBJ databases">
        <authorList>
            <person name="de Groot N.N."/>
        </authorList>
    </citation>
    <scope>NUCLEOTIDE SEQUENCE [LARGE SCALE GENOMIC DNA]</scope>
    <source>
        <strain evidence="4 5">CGMCC 1.10331</strain>
    </source>
</reference>
<dbReference type="OrthoDB" id="3263at2157"/>
<sequence>MLPTRRWAALAGAACFFALFAVALGEPTPLLAAGGLGAWLLLAQVDAARTMQTVDRSLSATVSVADTSVFVGDRTAITLRASLSTPVDAPVEVELVEPPSVRGPGRDHRTVTIEPGERSASTTCSVTLPVAGRISFETVRVRIGDRAGYFTEEVSLAADAQCLVEPPAPDDVHVGQGGHAVGTMYGEHSTDQTGPGLVPHETRQYVMGDTLSRVDWKTTARMNQPYIREFESESDYQLSLVFDAGADMGSGPTGRTKLDYAREIALGCVYAAESYGDPVSARLVDDDGTRWQYGPSASATAYRTVRSRLLDLDSGAGRRRDVDRSRPISPADAGSRGQLLDDDSPFASRLRPFLADTESYVSRVSDRPLFGAVGAACSDADRRHHLVLVTDDTAKVETYEAAVLASKQSGRVSVFITPSALFERDETVGDDGFVEFEEFRARLDRLENVTAYEVAPRTAVERATTSAATALGES</sequence>
<dbReference type="Pfam" id="PF01882">
    <property type="entry name" value="DUF58"/>
    <property type="match status" value="1"/>
</dbReference>
<gene>
    <name evidence="3" type="ORF">DV707_05890</name>
    <name evidence="4" type="ORF">SAMN04488133_0371</name>
</gene>
<accession>A0A1H5TV82</accession>
<dbReference type="KEGG" id="hlm:DV707_05890"/>
<evidence type="ECO:0000313" key="6">
    <source>
        <dbReference type="Proteomes" id="UP000296733"/>
    </source>
</evidence>
<name>A0A1H5TV82_9EURY</name>
<feature type="compositionally biased region" description="Basic and acidic residues" evidence="1">
    <location>
        <begin position="316"/>
        <end position="326"/>
    </location>
</feature>
<dbReference type="InterPro" id="IPR002881">
    <property type="entry name" value="DUF58"/>
</dbReference>
<reference evidence="3 6" key="2">
    <citation type="journal article" date="2019" name="Nat. Commun.">
        <title>A new type of DNA phosphorothioation-based antiviral system in archaea.</title>
        <authorList>
            <person name="Xiong L."/>
            <person name="Liu S."/>
            <person name="Chen S."/>
            <person name="Xiao Y."/>
            <person name="Zhu B."/>
            <person name="Gao Y."/>
            <person name="Zhang Y."/>
            <person name="Chen B."/>
            <person name="Luo J."/>
            <person name="Deng Z."/>
            <person name="Chen X."/>
            <person name="Wang L."/>
            <person name="Chen S."/>
        </authorList>
    </citation>
    <scope>NUCLEOTIDE SEQUENCE [LARGE SCALE GENOMIC DNA]</scope>
    <source>
        <strain evidence="3 6">CGMCC 1.10331</strain>
    </source>
</reference>
<evidence type="ECO:0000259" key="2">
    <source>
        <dbReference type="Pfam" id="PF01882"/>
    </source>
</evidence>
<dbReference type="EMBL" id="CP031311">
    <property type="protein sequence ID" value="QCC47238.1"/>
    <property type="molecule type" value="Genomic_DNA"/>
</dbReference>
<dbReference type="AlphaFoldDB" id="A0A1H5TV82"/>
<evidence type="ECO:0000313" key="3">
    <source>
        <dbReference type="EMBL" id="QCC47238.1"/>
    </source>
</evidence>